<dbReference type="OrthoDB" id="10660157at2759"/>
<dbReference type="EMBL" id="CAJNIZ010008891">
    <property type="protein sequence ID" value="CAE7273323.1"/>
    <property type="molecule type" value="Genomic_DNA"/>
</dbReference>
<feature type="transmembrane region" description="Helical" evidence="1">
    <location>
        <begin position="78"/>
        <end position="107"/>
    </location>
</feature>
<evidence type="ECO:0000313" key="2">
    <source>
        <dbReference type="EMBL" id="CAE7273323.1"/>
    </source>
</evidence>
<sequence>MGLGAWPLQHVPQVANHTKRRLEGVLDKEFQLLLPFFQKAEAPSATVAWVPHKGRPVVLTKGTNGWAPAALSFTQVNVLMFLIAVAFNLVVAFTVSAAFLMTVLLMFQEPHFLLQPGAVMKPGRLQNNAETQQASLRM</sequence>
<dbReference type="AlphaFoldDB" id="A0A812MTF5"/>
<keyword evidence="1" id="KW-0472">Membrane</keyword>
<protein>
    <submittedName>
        <fullName evidence="2">Uncharacterized protein</fullName>
    </submittedName>
</protein>
<proteinExistence type="predicted"/>
<name>A0A812MTF5_SYMPI</name>
<evidence type="ECO:0000313" key="3">
    <source>
        <dbReference type="Proteomes" id="UP000649617"/>
    </source>
</evidence>
<accession>A0A812MTF5</accession>
<comment type="caution">
    <text evidence="2">The sequence shown here is derived from an EMBL/GenBank/DDBJ whole genome shotgun (WGS) entry which is preliminary data.</text>
</comment>
<reference evidence="2" key="1">
    <citation type="submission" date="2021-02" db="EMBL/GenBank/DDBJ databases">
        <authorList>
            <person name="Dougan E. K."/>
            <person name="Rhodes N."/>
            <person name="Thang M."/>
            <person name="Chan C."/>
        </authorList>
    </citation>
    <scope>NUCLEOTIDE SEQUENCE</scope>
</reference>
<organism evidence="2 3">
    <name type="scientific">Symbiodinium pilosum</name>
    <name type="common">Dinoflagellate</name>
    <dbReference type="NCBI Taxonomy" id="2952"/>
    <lineage>
        <taxon>Eukaryota</taxon>
        <taxon>Sar</taxon>
        <taxon>Alveolata</taxon>
        <taxon>Dinophyceae</taxon>
        <taxon>Suessiales</taxon>
        <taxon>Symbiodiniaceae</taxon>
        <taxon>Symbiodinium</taxon>
    </lineage>
</organism>
<keyword evidence="3" id="KW-1185">Reference proteome</keyword>
<keyword evidence="1" id="KW-1133">Transmembrane helix</keyword>
<dbReference type="Proteomes" id="UP000649617">
    <property type="component" value="Unassembled WGS sequence"/>
</dbReference>
<evidence type="ECO:0000256" key="1">
    <source>
        <dbReference type="SAM" id="Phobius"/>
    </source>
</evidence>
<keyword evidence="1" id="KW-0812">Transmembrane</keyword>
<gene>
    <name evidence="2" type="ORF">SPIL2461_LOCUS6053</name>
</gene>